<accession>A0A1B9B8K9</accession>
<organism evidence="2 3">
    <name type="scientific">Pseudobacillus wudalianchiensis</name>
    <dbReference type="NCBI Taxonomy" id="1743143"/>
    <lineage>
        <taxon>Bacteria</taxon>
        <taxon>Bacillati</taxon>
        <taxon>Bacillota</taxon>
        <taxon>Bacilli</taxon>
        <taxon>Bacillales</taxon>
        <taxon>Bacillaceae</taxon>
        <taxon>Pseudobacillus</taxon>
    </lineage>
</organism>
<feature type="region of interest" description="Disordered" evidence="1">
    <location>
        <begin position="38"/>
        <end position="73"/>
    </location>
</feature>
<evidence type="ECO:0000256" key="1">
    <source>
        <dbReference type="SAM" id="MobiDB-lite"/>
    </source>
</evidence>
<dbReference type="RefSeq" id="WP_065408938.1">
    <property type="nucleotide sequence ID" value="NZ_MAYT01000001.1"/>
</dbReference>
<sequence length="73" mass="8024">MRVVNVELQYEEDKMKGDITETLKGLLNKEGIEVISVDRNKNTEPESPYQRVKNKEVASDVSSAGAGGMVSPN</sequence>
<reference evidence="3" key="1">
    <citation type="submission" date="2016-05" db="EMBL/GenBank/DDBJ databases">
        <authorList>
            <person name="Liu B."/>
            <person name="Wang J."/>
            <person name="Zhu Y."/>
            <person name="Liu G."/>
            <person name="Chen Q."/>
            <person name="Chen Z."/>
            <person name="Lan J."/>
            <person name="Che J."/>
            <person name="Ge C."/>
            <person name="Shi H."/>
            <person name="Pan Z."/>
            <person name="Liu X."/>
        </authorList>
    </citation>
    <scope>NUCLEOTIDE SEQUENCE [LARGE SCALE GENOMIC DNA]</scope>
    <source>
        <strain evidence="3">FJAT-27215</strain>
    </source>
</reference>
<dbReference type="Proteomes" id="UP000092578">
    <property type="component" value="Unassembled WGS sequence"/>
</dbReference>
<dbReference type="EMBL" id="MAYT01000001">
    <property type="protein sequence ID" value="OCA92429.1"/>
    <property type="molecule type" value="Genomic_DNA"/>
</dbReference>
<protein>
    <submittedName>
        <fullName evidence="2">Uncharacterized protein</fullName>
    </submittedName>
</protein>
<gene>
    <name evidence="2" type="ORF">A8F95_01580</name>
</gene>
<name>A0A1B9B8K9_9BACI</name>
<comment type="caution">
    <text evidence="2">The sequence shown here is derived from an EMBL/GenBank/DDBJ whole genome shotgun (WGS) entry which is preliminary data.</text>
</comment>
<evidence type="ECO:0000313" key="3">
    <source>
        <dbReference type="Proteomes" id="UP000092578"/>
    </source>
</evidence>
<dbReference type="AlphaFoldDB" id="A0A1B9B8K9"/>
<evidence type="ECO:0000313" key="2">
    <source>
        <dbReference type="EMBL" id="OCA92429.1"/>
    </source>
</evidence>
<proteinExistence type="predicted"/>
<keyword evidence="3" id="KW-1185">Reference proteome</keyword>